<dbReference type="EMBL" id="JABFCT010000009">
    <property type="protein sequence ID" value="KAF5873104.1"/>
    <property type="molecule type" value="Genomic_DNA"/>
</dbReference>
<gene>
    <name evidence="1" type="ORF">Bfra_008381</name>
</gene>
<accession>A0A8H6EI39</accession>
<organism evidence="1 2">
    <name type="scientific">Botrytis fragariae</name>
    <dbReference type="NCBI Taxonomy" id="1964551"/>
    <lineage>
        <taxon>Eukaryota</taxon>
        <taxon>Fungi</taxon>
        <taxon>Dikarya</taxon>
        <taxon>Ascomycota</taxon>
        <taxon>Pezizomycotina</taxon>
        <taxon>Leotiomycetes</taxon>
        <taxon>Helotiales</taxon>
        <taxon>Sclerotiniaceae</taxon>
        <taxon>Botrytis</taxon>
    </lineage>
</organism>
<sequence length="83" mass="9160">MSIINFQSLICVSLLPIRGLPPLFFYVFVESPLAAPSTNLLLIDGAVLLDSRWLVPIVRDKADVIPQNSYSSRQTKVESDGNV</sequence>
<dbReference type="RefSeq" id="XP_037192050.1">
    <property type="nucleotide sequence ID" value="XM_037338744.1"/>
</dbReference>
<proteinExistence type="predicted"/>
<reference evidence="1 2" key="1">
    <citation type="journal article" date="2020" name="Phytopathology">
        <title>A high-quality genome resource of Botrytis fragariae, a new and rapidly spreading fungal pathogen causing strawberry gray mold in the U.S.A.</title>
        <authorList>
            <person name="Wu Y."/>
            <person name="Saski C.A."/>
            <person name="Schnabel G."/>
            <person name="Xiao S."/>
            <person name="Hu M."/>
        </authorList>
    </citation>
    <scope>NUCLEOTIDE SEQUENCE [LARGE SCALE GENOMIC DNA]</scope>
    <source>
        <strain evidence="1 2">BVB16</strain>
    </source>
</reference>
<keyword evidence="2" id="KW-1185">Reference proteome</keyword>
<dbReference type="Proteomes" id="UP000531561">
    <property type="component" value="Unassembled WGS sequence"/>
</dbReference>
<evidence type="ECO:0000313" key="2">
    <source>
        <dbReference type="Proteomes" id="UP000531561"/>
    </source>
</evidence>
<dbReference type="AlphaFoldDB" id="A0A8H6EI39"/>
<dbReference type="GeneID" id="59262436"/>
<comment type="caution">
    <text evidence="1">The sequence shown here is derived from an EMBL/GenBank/DDBJ whole genome shotgun (WGS) entry which is preliminary data.</text>
</comment>
<name>A0A8H6EI39_9HELO</name>
<protein>
    <submittedName>
        <fullName evidence="1">Uncharacterized protein</fullName>
    </submittedName>
</protein>
<evidence type="ECO:0000313" key="1">
    <source>
        <dbReference type="EMBL" id="KAF5873104.1"/>
    </source>
</evidence>